<sequence>MSGAAMKWAMPEKGTPPKFTDMHPEKKWFLACLAWEANRFDNRICSEEGRDITTLAIEAGVSVRAARRYVKAFVAEGILQAVGRTGYHNRVTIFLLTLQRSCVAAKAPAKRAGVSTIQGRSNGASNSTIQGARYAQEATLNGASNDTRNVSVVALNGASGSIVPPPSIYGLQELLQEEHNAHWRAPSPVSQAKPRPDDDARNVTGSAAQKAIAAAMITVFFGECEANVRDEVESGCVHFAREGLNSDDMGWAICKAKQQEKKLDRKPRWTSVRSVLDGVLRTRTSVLGVAQTTRHTQETIDGAHALEAIFSRHIEKPAWTATRARCDLADWLCRCVALHRVDGAMFEAACRAAKQQANGTLATWRTVRDALATQIEARKHAVIPPG</sequence>
<gene>
    <name evidence="2" type="ORF">G5S42_18815</name>
</gene>
<dbReference type="GeneID" id="301102391"/>
<proteinExistence type="predicted"/>
<name>A0A7Y6K1B4_9BURK</name>
<dbReference type="RefSeq" id="WP_176108177.1">
    <property type="nucleotide sequence ID" value="NZ_JAALDK010000001.1"/>
</dbReference>
<evidence type="ECO:0000313" key="2">
    <source>
        <dbReference type="EMBL" id="NUY01703.1"/>
    </source>
</evidence>
<accession>A0A7Y6K1B4</accession>
<dbReference type="AlphaFoldDB" id="A0A7Y6K1B4"/>
<dbReference type="EMBL" id="JAALDK010000001">
    <property type="protein sequence ID" value="NUY01703.1"/>
    <property type="molecule type" value="Genomic_DNA"/>
</dbReference>
<feature type="region of interest" description="Disordered" evidence="1">
    <location>
        <begin position="183"/>
        <end position="205"/>
    </location>
</feature>
<protein>
    <submittedName>
        <fullName evidence="2">Uncharacterized protein</fullName>
    </submittedName>
</protein>
<comment type="caution">
    <text evidence="2">The sequence shown here is derived from an EMBL/GenBank/DDBJ whole genome shotgun (WGS) entry which is preliminary data.</text>
</comment>
<evidence type="ECO:0000313" key="3">
    <source>
        <dbReference type="Proteomes" id="UP000594380"/>
    </source>
</evidence>
<organism evidence="2 3">
    <name type="scientific">Paraburkholderia youngii</name>
    <dbReference type="NCBI Taxonomy" id="2782701"/>
    <lineage>
        <taxon>Bacteria</taxon>
        <taxon>Pseudomonadati</taxon>
        <taxon>Pseudomonadota</taxon>
        <taxon>Betaproteobacteria</taxon>
        <taxon>Burkholderiales</taxon>
        <taxon>Burkholderiaceae</taxon>
        <taxon>Paraburkholderia</taxon>
    </lineage>
</organism>
<reference evidence="2 3" key="1">
    <citation type="submission" date="2020-02" db="EMBL/GenBank/DDBJ databases">
        <title>Paraburkholderia simonii sp. nov. and Paraburkholderia youngii sp. nov. Brazilian and Mexican Mimosa-associated rhizobia.</title>
        <authorList>
            <person name="Mavima L."/>
            <person name="Beukes C.W."/>
            <person name="Chan W.Y."/>
            <person name="Palmer M."/>
            <person name="De Meyer S.E."/>
            <person name="James E.K."/>
            <person name="Venter S.N."/>
            <person name="Steenkamp E.T."/>
        </authorList>
    </citation>
    <scope>NUCLEOTIDE SEQUENCE [LARGE SCALE GENOMIC DNA]</scope>
    <source>
        <strain evidence="2 3">JPY169</strain>
    </source>
</reference>
<dbReference type="Proteomes" id="UP000594380">
    <property type="component" value="Unassembled WGS sequence"/>
</dbReference>
<evidence type="ECO:0000256" key="1">
    <source>
        <dbReference type="SAM" id="MobiDB-lite"/>
    </source>
</evidence>